<gene>
    <name evidence="1" type="ORF">DI563_08530</name>
</gene>
<evidence type="ECO:0000313" key="2">
    <source>
        <dbReference type="Proteomes" id="UP000249135"/>
    </source>
</evidence>
<dbReference type="AlphaFoldDB" id="A0A2W5QBU5"/>
<name>A0A2W5QBU5_VARPD</name>
<sequence>MGTMQDYFALQLTVAAHYAAIAGVPMDVAVARCTNLRRRFKLAPDGEPRWAEFLAEVRASQGSEQDLLPLCMRYFEAGRAEAGSSAFGPFSFDPPGSDGALRLHFMPMERSAASPLALASVDERLEELRALFDAVRGKHGGARSVRGYSWLYHLPAYLRLFPPAYRHSVRAPAIAPHLTGSSVWGQVLDWRQQIKPAMREAVLSRLPAMEVAAPWRIFPLQPLAAECPIAEFDAWLQRPQ</sequence>
<dbReference type="Proteomes" id="UP000249135">
    <property type="component" value="Unassembled WGS sequence"/>
</dbReference>
<proteinExistence type="predicted"/>
<comment type="caution">
    <text evidence="1">The sequence shown here is derived from an EMBL/GenBank/DDBJ whole genome shotgun (WGS) entry which is preliminary data.</text>
</comment>
<protein>
    <submittedName>
        <fullName evidence="1">Uncharacterized protein</fullName>
    </submittedName>
</protein>
<evidence type="ECO:0000313" key="1">
    <source>
        <dbReference type="EMBL" id="PZQ75851.1"/>
    </source>
</evidence>
<dbReference type="EMBL" id="QFPP01000072">
    <property type="protein sequence ID" value="PZQ75851.1"/>
    <property type="molecule type" value="Genomic_DNA"/>
</dbReference>
<reference evidence="1 2" key="1">
    <citation type="submission" date="2017-08" db="EMBL/GenBank/DDBJ databases">
        <title>Infants hospitalized years apart are colonized by the same room-sourced microbial strains.</title>
        <authorList>
            <person name="Brooks B."/>
            <person name="Olm M.R."/>
            <person name="Firek B.A."/>
            <person name="Baker R."/>
            <person name="Thomas B.C."/>
            <person name="Morowitz M.J."/>
            <person name="Banfield J.F."/>
        </authorList>
    </citation>
    <scope>NUCLEOTIDE SEQUENCE [LARGE SCALE GENOMIC DNA]</scope>
    <source>
        <strain evidence="1">S2_005_003_R2_41</strain>
    </source>
</reference>
<accession>A0A2W5QBU5</accession>
<organism evidence="1 2">
    <name type="scientific">Variovorax paradoxus</name>
    <dbReference type="NCBI Taxonomy" id="34073"/>
    <lineage>
        <taxon>Bacteria</taxon>
        <taxon>Pseudomonadati</taxon>
        <taxon>Pseudomonadota</taxon>
        <taxon>Betaproteobacteria</taxon>
        <taxon>Burkholderiales</taxon>
        <taxon>Comamonadaceae</taxon>
        <taxon>Variovorax</taxon>
    </lineage>
</organism>